<sequence length="488" mass="52097">MASSISAKKLTTTHSPTKKMAIATTPSTATKRSPAPVHLSTVKAPAQNTSNCASAASAAKSLSTMQASGATKTQAPGNAVKDSAPAYGSSTPTASPPPPNSLTLGMVKTSSPPPPPIASATNACEPFCREPTPFPDNVDDLPISPAQSPRSDGGKDDNIEESPHSSPDLHPMFDLPRSPVLVPIELAPPPLEADTDVQQVAPPARSPLPAPMDVDPVPPSPSDADESATTAVPRKRKEQPSSGRIRAQVKRAKKVEQAGRAPAASQPRRKAPGRQSRVTVSSATRTSSAVVSKPTPPSTTTVPTASSTRSSPSTSVIATTTPSASSSPPPDWFVSAMGMLEAEDLGPGWRKLLHAWHAFEEAEHFKEKGKLPCHLRPAAIGLWIQRRRSLTWRPEFKDFCEYESQCMQWWGSLQPQWRVSAKGAVLFSQKDGDIESLRRPGLNGILSILAALLYWGSECRHIKASRKRWLAVVEDCNWVLDCLSGRVI</sequence>
<evidence type="ECO:0000313" key="3">
    <source>
        <dbReference type="Proteomes" id="UP001148786"/>
    </source>
</evidence>
<feature type="compositionally biased region" description="Low complexity" evidence="1">
    <location>
        <begin position="276"/>
        <end position="326"/>
    </location>
</feature>
<feature type="compositionally biased region" description="Pro residues" evidence="1">
    <location>
        <begin position="204"/>
        <end position="221"/>
    </location>
</feature>
<comment type="caution">
    <text evidence="2">The sequence shown here is derived from an EMBL/GenBank/DDBJ whole genome shotgun (WGS) entry which is preliminary data.</text>
</comment>
<reference evidence="2" key="1">
    <citation type="submission" date="2022-07" db="EMBL/GenBank/DDBJ databases">
        <title>Genome Sequence of Agrocybe chaxingu.</title>
        <authorList>
            <person name="Buettner E."/>
        </authorList>
    </citation>
    <scope>NUCLEOTIDE SEQUENCE</scope>
    <source>
        <strain evidence="2">MP-N11</strain>
    </source>
</reference>
<dbReference type="Proteomes" id="UP001148786">
    <property type="component" value="Unassembled WGS sequence"/>
</dbReference>
<name>A0A9W8JPY3_9AGAR</name>
<feature type="region of interest" description="Disordered" evidence="1">
    <location>
        <begin position="1"/>
        <end position="330"/>
    </location>
</feature>
<keyword evidence="3" id="KW-1185">Reference proteome</keyword>
<gene>
    <name evidence="2" type="ORF">NLJ89_g11479</name>
</gene>
<evidence type="ECO:0000256" key="1">
    <source>
        <dbReference type="SAM" id="MobiDB-lite"/>
    </source>
</evidence>
<proteinExistence type="predicted"/>
<evidence type="ECO:0000313" key="2">
    <source>
        <dbReference type="EMBL" id="KAJ3489956.1"/>
    </source>
</evidence>
<protein>
    <submittedName>
        <fullName evidence="2">Uncharacterized protein</fullName>
    </submittedName>
</protein>
<dbReference type="EMBL" id="JANKHO010002670">
    <property type="protein sequence ID" value="KAJ3489956.1"/>
    <property type="molecule type" value="Genomic_DNA"/>
</dbReference>
<dbReference type="OrthoDB" id="3250313at2759"/>
<accession>A0A9W8JPY3</accession>
<feature type="compositionally biased region" description="Polar residues" evidence="1">
    <location>
        <begin position="1"/>
        <end position="15"/>
    </location>
</feature>
<dbReference type="AlphaFoldDB" id="A0A9W8JPY3"/>
<feature type="compositionally biased region" description="Basic and acidic residues" evidence="1">
    <location>
        <begin position="152"/>
        <end position="163"/>
    </location>
</feature>
<feature type="compositionally biased region" description="Polar residues" evidence="1">
    <location>
        <begin position="64"/>
        <end position="76"/>
    </location>
</feature>
<feature type="compositionally biased region" description="Low complexity" evidence="1">
    <location>
        <begin position="50"/>
        <end position="63"/>
    </location>
</feature>
<feature type="compositionally biased region" description="Low complexity" evidence="1">
    <location>
        <begin position="83"/>
        <end position="93"/>
    </location>
</feature>
<organism evidence="2 3">
    <name type="scientific">Agrocybe chaxingu</name>
    <dbReference type="NCBI Taxonomy" id="84603"/>
    <lineage>
        <taxon>Eukaryota</taxon>
        <taxon>Fungi</taxon>
        <taxon>Dikarya</taxon>
        <taxon>Basidiomycota</taxon>
        <taxon>Agaricomycotina</taxon>
        <taxon>Agaricomycetes</taxon>
        <taxon>Agaricomycetidae</taxon>
        <taxon>Agaricales</taxon>
        <taxon>Agaricineae</taxon>
        <taxon>Strophariaceae</taxon>
        <taxon>Agrocybe</taxon>
    </lineage>
</organism>